<feature type="transmembrane region" description="Helical" evidence="7">
    <location>
        <begin position="275"/>
        <end position="297"/>
    </location>
</feature>
<feature type="transmembrane region" description="Helical" evidence="7">
    <location>
        <begin position="82"/>
        <end position="101"/>
    </location>
</feature>
<dbReference type="PRINTS" id="PR01036">
    <property type="entry name" value="TCRTETB"/>
</dbReference>
<keyword evidence="10" id="KW-1185">Reference proteome</keyword>
<feature type="transmembrane region" description="Helical" evidence="7">
    <location>
        <begin position="140"/>
        <end position="162"/>
    </location>
</feature>
<feature type="transmembrane region" description="Helical" evidence="7">
    <location>
        <begin position="49"/>
        <end position="70"/>
    </location>
</feature>
<evidence type="ECO:0000256" key="6">
    <source>
        <dbReference type="ARBA" id="ARBA00023136"/>
    </source>
</evidence>
<dbReference type="PROSITE" id="PS50850">
    <property type="entry name" value="MFS"/>
    <property type="match status" value="1"/>
</dbReference>
<evidence type="ECO:0000256" key="2">
    <source>
        <dbReference type="ARBA" id="ARBA00022448"/>
    </source>
</evidence>
<evidence type="ECO:0000313" key="10">
    <source>
        <dbReference type="Proteomes" id="UP000197174"/>
    </source>
</evidence>
<feature type="transmembrane region" description="Helical" evidence="7">
    <location>
        <begin position="437"/>
        <end position="456"/>
    </location>
</feature>
<evidence type="ECO:0000313" key="9">
    <source>
        <dbReference type="EMBL" id="OWV05802.1"/>
    </source>
</evidence>
<dbReference type="InterPro" id="IPR020846">
    <property type="entry name" value="MFS_dom"/>
</dbReference>
<name>A0A246RK74_9ACTN</name>
<dbReference type="RefSeq" id="WP_088644887.1">
    <property type="nucleotide sequence ID" value="NZ_MZMV01000027.1"/>
</dbReference>
<dbReference type="PANTHER" id="PTHR42718:SF46">
    <property type="entry name" value="BLR6921 PROTEIN"/>
    <property type="match status" value="1"/>
</dbReference>
<evidence type="ECO:0000256" key="5">
    <source>
        <dbReference type="ARBA" id="ARBA00022989"/>
    </source>
</evidence>
<reference evidence="9 10" key="1">
    <citation type="submission" date="2017-03" db="EMBL/GenBank/DDBJ databases">
        <title>Whole genome sequence of Micromonospora wenchangensis, isolated from mangrove soil.</title>
        <authorList>
            <person name="Yang H."/>
        </authorList>
    </citation>
    <scope>NUCLEOTIDE SEQUENCE [LARGE SCALE GENOMIC DNA]</scope>
    <source>
        <strain evidence="9 10">CCTCC AA 2012002</strain>
    </source>
</reference>
<keyword evidence="3" id="KW-1003">Cell membrane</keyword>
<proteinExistence type="predicted"/>
<dbReference type="Proteomes" id="UP000197174">
    <property type="component" value="Unassembled WGS sequence"/>
</dbReference>
<keyword evidence="4 7" id="KW-0812">Transmembrane</keyword>
<sequence>MTQPQSDRLDAPLLRLLGVMVLGGVMSYFDATIINVSVETLTARFSASLGTISWVATGYLLAVAVAIPLAGWSVARFGAKRVWLTALTLFLVGSALCALAWDVGSLIAFRVFQGFAGGLLEPIMLTVVATAAGPGRMGRAMGLISIPITLGPVLGPIIGGLILQNLTWQWIFLVNVPIALLAIVLALVVLRDERPAPGSAPPLDLLGVALLSPGFAALIYALSQAGSAGFGATRVLVGIVLGVLLIGAYVVHALRTAHPLIDLRLFASRGFSSSVVTMFLLGSMLFSLLFLLPLFYQQVRGESVLAAGLLLMPLGLGTMLGMPIAGKLADTFGPRGLVPTGAVLIGLSTLVYTGADPGTSQVLLTAAQLVTGFGLGLVGAPTMGAVYRTVPAEAMGGATGTLFILNQIGASLGVAVVALIVQSGLTDGRTPADAFDGAFWWTVAGAVVVALASLFLPGRPQPTATAPADVPAHA</sequence>
<dbReference type="SUPFAM" id="SSF103473">
    <property type="entry name" value="MFS general substrate transporter"/>
    <property type="match status" value="1"/>
</dbReference>
<feature type="transmembrane region" description="Helical" evidence="7">
    <location>
        <begin position="12"/>
        <end position="29"/>
    </location>
</feature>
<dbReference type="InterPro" id="IPR004638">
    <property type="entry name" value="EmrB-like"/>
</dbReference>
<feature type="domain" description="Major facilitator superfamily (MFS) profile" evidence="8">
    <location>
        <begin position="16"/>
        <end position="461"/>
    </location>
</feature>
<evidence type="ECO:0000256" key="3">
    <source>
        <dbReference type="ARBA" id="ARBA00022475"/>
    </source>
</evidence>
<feature type="transmembrane region" description="Helical" evidence="7">
    <location>
        <begin position="303"/>
        <end position="325"/>
    </location>
</feature>
<evidence type="ECO:0000256" key="7">
    <source>
        <dbReference type="SAM" id="Phobius"/>
    </source>
</evidence>
<feature type="transmembrane region" description="Helical" evidence="7">
    <location>
        <begin position="402"/>
        <end position="425"/>
    </location>
</feature>
<evidence type="ECO:0000256" key="1">
    <source>
        <dbReference type="ARBA" id="ARBA00004651"/>
    </source>
</evidence>
<evidence type="ECO:0000259" key="8">
    <source>
        <dbReference type="PROSITE" id="PS50850"/>
    </source>
</evidence>
<dbReference type="AlphaFoldDB" id="A0A246RK74"/>
<evidence type="ECO:0000256" key="4">
    <source>
        <dbReference type="ARBA" id="ARBA00022692"/>
    </source>
</evidence>
<comment type="caution">
    <text evidence="9">The sequence shown here is derived from an EMBL/GenBank/DDBJ whole genome shotgun (WGS) entry which is preliminary data.</text>
</comment>
<organism evidence="9 10">
    <name type="scientific">Micromonospora wenchangensis</name>
    <dbReference type="NCBI Taxonomy" id="1185415"/>
    <lineage>
        <taxon>Bacteria</taxon>
        <taxon>Bacillati</taxon>
        <taxon>Actinomycetota</taxon>
        <taxon>Actinomycetes</taxon>
        <taxon>Micromonosporales</taxon>
        <taxon>Micromonosporaceae</taxon>
        <taxon>Micromonospora</taxon>
    </lineage>
</organism>
<dbReference type="OrthoDB" id="9812221at2"/>
<dbReference type="InterPro" id="IPR011701">
    <property type="entry name" value="MFS"/>
</dbReference>
<keyword evidence="5 7" id="KW-1133">Transmembrane helix</keyword>
<feature type="transmembrane region" description="Helical" evidence="7">
    <location>
        <begin position="202"/>
        <end position="223"/>
    </location>
</feature>
<keyword evidence="2" id="KW-0813">Transport</keyword>
<dbReference type="GO" id="GO:0022857">
    <property type="term" value="F:transmembrane transporter activity"/>
    <property type="evidence" value="ECO:0007669"/>
    <property type="project" value="InterPro"/>
</dbReference>
<dbReference type="InterPro" id="IPR036259">
    <property type="entry name" value="MFS_trans_sf"/>
</dbReference>
<feature type="transmembrane region" description="Helical" evidence="7">
    <location>
        <begin position="168"/>
        <end position="190"/>
    </location>
</feature>
<feature type="transmembrane region" description="Helical" evidence="7">
    <location>
        <begin position="367"/>
        <end position="390"/>
    </location>
</feature>
<dbReference type="GO" id="GO:0005886">
    <property type="term" value="C:plasma membrane"/>
    <property type="evidence" value="ECO:0007669"/>
    <property type="project" value="UniProtKB-SubCell"/>
</dbReference>
<accession>A0A246RK74</accession>
<keyword evidence="6 7" id="KW-0472">Membrane</keyword>
<dbReference type="EMBL" id="MZMV01000027">
    <property type="protein sequence ID" value="OWV05802.1"/>
    <property type="molecule type" value="Genomic_DNA"/>
</dbReference>
<dbReference type="NCBIfam" id="TIGR00711">
    <property type="entry name" value="efflux_EmrB"/>
    <property type="match status" value="1"/>
</dbReference>
<comment type="subcellular location">
    <subcellularLocation>
        <location evidence="1">Cell membrane</location>
        <topology evidence="1">Multi-pass membrane protein</topology>
    </subcellularLocation>
</comment>
<gene>
    <name evidence="9" type="ORF">B5D80_17150</name>
</gene>
<protein>
    <submittedName>
        <fullName evidence="9">MFS transporter</fullName>
    </submittedName>
</protein>
<dbReference type="PANTHER" id="PTHR42718">
    <property type="entry name" value="MAJOR FACILITATOR SUPERFAMILY MULTIDRUG TRANSPORTER MFSC"/>
    <property type="match status" value="1"/>
</dbReference>
<feature type="transmembrane region" description="Helical" evidence="7">
    <location>
        <begin position="337"/>
        <end position="355"/>
    </location>
</feature>
<feature type="transmembrane region" description="Helical" evidence="7">
    <location>
        <begin position="107"/>
        <end position="128"/>
    </location>
</feature>
<feature type="transmembrane region" description="Helical" evidence="7">
    <location>
        <begin position="235"/>
        <end position="254"/>
    </location>
</feature>
<dbReference type="Pfam" id="PF07690">
    <property type="entry name" value="MFS_1"/>
    <property type="match status" value="1"/>
</dbReference>
<dbReference type="Gene3D" id="1.20.1250.20">
    <property type="entry name" value="MFS general substrate transporter like domains"/>
    <property type="match status" value="2"/>
</dbReference>